<feature type="transmembrane region" description="Helical" evidence="10">
    <location>
        <begin position="278"/>
        <end position="299"/>
    </location>
</feature>
<dbReference type="GO" id="GO:0034727">
    <property type="term" value="P:piecemeal microautophagy of the nucleus"/>
    <property type="evidence" value="ECO:0007669"/>
    <property type="project" value="TreeGrafter"/>
</dbReference>
<feature type="compositionally biased region" description="Low complexity" evidence="11">
    <location>
        <begin position="878"/>
        <end position="888"/>
    </location>
</feature>
<evidence type="ECO:0000256" key="7">
    <source>
        <dbReference type="ARBA" id="ARBA00023006"/>
    </source>
</evidence>
<feature type="compositionally biased region" description="Pro residues" evidence="11">
    <location>
        <begin position="721"/>
        <end position="734"/>
    </location>
</feature>
<evidence type="ECO:0000256" key="1">
    <source>
        <dbReference type="ARBA" id="ARBA00004511"/>
    </source>
</evidence>
<evidence type="ECO:0000256" key="4">
    <source>
        <dbReference type="ARBA" id="ARBA00022448"/>
    </source>
</evidence>
<keyword evidence="5 10" id="KW-0812">Transmembrane</keyword>
<dbReference type="GO" id="GO:0061709">
    <property type="term" value="P:reticulophagy"/>
    <property type="evidence" value="ECO:0007669"/>
    <property type="project" value="TreeGrafter"/>
</dbReference>
<keyword evidence="4 10" id="KW-0813">Transport</keyword>
<dbReference type="GO" id="GO:0000422">
    <property type="term" value="P:autophagy of mitochondrion"/>
    <property type="evidence" value="ECO:0007669"/>
    <property type="project" value="TreeGrafter"/>
</dbReference>
<keyword evidence="13" id="KW-1185">Reference proteome</keyword>
<dbReference type="GO" id="GO:0005776">
    <property type="term" value="C:autophagosome"/>
    <property type="evidence" value="ECO:0007669"/>
    <property type="project" value="TreeGrafter"/>
</dbReference>
<evidence type="ECO:0000256" key="10">
    <source>
        <dbReference type="RuleBase" id="RU364027"/>
    </source>
</evidence>
<comment type="function">
    <text evidence="10">Phospholipid scramblase involved in autophagy. Cycles between the preautophagosomal structure/phagophore assembly site (PAS) and the cytoplasmic vesicle pool and supplies membrane for the growing autophagosome. Lipid scramblase activity plays a key role in preautophagosomal structure/phagophore assembly by distributing the phospholipids that arrive through ATG2 from the cytoplasmic to the luminal leaflet of the bilayer, thereby driving autophagosomal membrane expansion.</text>
</comment>
<evidence type="ECO:0000256" key="6">
    <source>
        <dbReference type="ARBA" id="ARBA00022989"/>
    </source>
</evidence>
<keyword evidence="6 10" id="KW-1133">Transmembrane helix</keyword>
<keyword evidence="9 10" id="KW-0472">Membrane</keyword>
<feature type="compositionally biased region" description="Polar residues" evidence="11">
    <location>
        <begin position="964"/>
        <end position="980"/>
    </location>
</feature>
<evidence type="ECO:0000256" key="8">
    <source>
        <dbReference type="ARBA" id="ARBA00023055"/>
    </source>
</evidence>
<comment type="subcellular location">
    <subcellularLocation>
        <location evidence="1 10">Preautophagosomal structure membrane</location>
        <topology evidence="1 10">Multi-pass membrane protein</topology>
    </subcellularLocation>
</comment>
<feature type="compositionally biased region" description="Polar residues" evidence="11">
    <location>
        <begin position="889"/>
        <end position="899"/>
    </location>
</feature>
<dbReference type="OrthoDB" id="2020634at2759"/>
<evidence type="ECO:0000256" key="3">
    <source>
        <dbReference type="ARBA" id="ARBA00018074"/>
    </source>
</evidence>
<evidence type="ECO:0000256" key="2">
    <source>
        <dbReference type="ARBA" id="ARBA00006185"/>
    </source>
</evidence>
<dbReference type="GO" id="GO:0034045">
    <property type="term" value="C:phagophore assembly site membrane"/>
    <property type="evidence" value="ECO:0007669"/>
    <property type="project" value="UniProtKB-SubCell"/>
</dbReference>
<evidence type="ECO:0000313" key="12">
    <source>
        <dbReference type="EMBL" id="KAF5400930.1"/>
    </source>
</evidence>
<feature type="transmembrane region" description="Helical" evidence="10">
    <location>
        <begin position="359"/>
        <end position="383"/>
    </location>
</feature>
<evidence type="ECO:0000256" key="11">
    <source>
        <dbReference type="SAM" id="MobiDB-lite"/>
    </source>
</evidence>
<gene>
    <name evidence="12" type="ORF">PHET_05653</name>
</gene>
<evidence type="ECO:0000313" key="13">
    <source>
        <dbReference type="Proteomes" id="UP000748531"/>
    </source>
</evidence>
<dbReference type="InterPro" id="IPR007241">
    <property type="entry name" value="Autophagy-rel_prot_9"/>
</dbReference>
<feature type="region of interest" description="Disordered" evidence="11">
    <location>
        <begin position="964"/>
        <end position="1034"/>
    </location>
</feature>
<evidence type="ECO:0000256" key="5">
    <source>
        <dbReference type="ARBA" id="ARBA00022692"/>
    </source>
</evidence>
<proteinExistence type="inferred from homology"/>
<dbReference type="Pfam" id="PF04109">
    <property type="entry name" value="ATG9"/>
    <property type="match status" value="1"/>
</dbReference>
<dbReference type="PANTHER" id="PTHR13038:SF10">
    <property type="entry name" value="AUTOPHAGY-RELATED PROTEIN 9"/>
    <property type="match status" value="1"/>
</dbReference>
<accession>A0A8J4WRD7</accession>
<dbReference type="AlphaFoldDB" id="A0A8J4WRD7"/>
<feature type="transmembrane region" description="Helical" evidence="10">
    <location>
        <begin position="118"/>
        <end position="136"/>
    </location>
</feature>
<feature type="compositionally biased region" description="Polar residues" evidence="11">
    <location>
        <begin position="1005"/>
        <end position="1016"/>
    </location>
</feature>
<protein>
    <recommendedName>
        <fullName evidence="3 10">Autophagy-related protein 9</fullName>
    </recommendedName>
</protein>
<sequence>MVNDGPSRGQYQQIPEFENERELHTSVLHPNRYREHMKYSRNPDQFYVDIYKYHQCGGFWAALLAEVFWTVKFVFVIFVGIELSVCTRWDVLANSTVPVQQWSDVFTPPNQCWANLPLLPSLLVAGAVVGLLVQLLQATKRLQRYWETRSFCTYILDLPTSATGLGDMTWSEVQKRLIDSQQHSGLDELAIYHRILRHENYLVAMIDQDVLPVRFNISSSQQPWMYVYLPDSYLFNLKLLLFWTPWSPFCQNWQLQAEYKEITRRHELAAHLTKMSRILGMLNLLFAPVILFAQLLVFVCSNAERIRYQPASVLGRRWSNYAHLYLRHYNELQHQFTVRLNLAYQPACDYLDCFVSRNLITLAETGAFVLGSASFAFFIMGLIHEQMMHLAGYWAILVCGGLLARACLTYIPDEHIVHSPQALLITILGKIHRVREHWIEQGATSRVRAEFSQLFQYRLSAAMEDLVSCIITPFLLMFVVPKSTLEIVDFLRNYTVELKELGDVCSFSQMDLRRHGDPQWKFFVDGPDEPESASSTGINRPNATELESQQLASTWGKTELSLMHFHLNNPNCALPAVSRAYLQGIRKQLLRDMQQPLLQLSPDPANARPSLVEPNGQPFATGLLASLYSPHGVASSGVMCAFGSNTRLKNVSHLPGPGYISGQNMGFVGAMVESMKNSAHRSDPGMMRSTVSDSSVPKSGASVPPNQGEPTSAVEVGGRPVSPPVPPTSIPGPVRPAQTSYDNRLLAYQQPYNSDPINMSLMAASVLYSTNTSGHPAYKPYVSQMENGSSQNWGLTSSGVFGYSASRHGLTDLFTADTSASILYMHELATRRRLQQSTGSFVPQQRQMGRSYAGHFGDPYLSTLSGAASYQLPVSTNTATAGSTSGPSKISSTNTSGLSNERGHIHRFGYGATSSSEPVGIIRTSLDNRRFQRPLVTDLAEEEDELVGTPRATGEPGAFRSFLTTHDTPSPTTRHLSGQNVPAGIVTMSTSPSLRPRPLIPHAQTGGSVETSTLHPSLNDDTDHVWPDLPPTNC</sequence>
<organism evidence="12 13">
    <name type="scientific">Paragonimus heterotremus</name>
    <dbReference type="NCBI Taxonomy" id="100268"/>
    <lineage>
        <taxon>Eukaryota</taxon>
        <taxon>Metazoa</taxon>
        <taxon>Spiralia</taxon>
        <taxon>Lophotrochozoa</taxon>
        <taxon>Platyhelminthes</taxon>
        <taxon>Trematoda</taxon>
        <taxon>Digenea</taxon>
        <taxon>Plagiorchiida</taxon>
        <taxon>Troglotremata</taxon>
        <taxon>Troglotrematidae</taxon>
        <taxon>Paragonimus</taxon>
    </lineage>
</organism>
<reference evidence="12" key="1">
    <citation type="submission" date="2019-05" db="EMBL/GenBank/DDBJ databases">
        <title>Annotation for the trematode Paragonimus heterotremus.</title>
        <authorList>
            <person name="Choi Y.-J."/>
        </authorList>
    </citation>
    <scope>NUCLEOTIDE SEQUENCE</scope>
    <source>
        <strain evidence="12">LC</strain>
    </source>
</reference>
<dbReference type="Proteomes" id="UP000748531">
    <property type="component" value="Unassembled WGS sequence"/>
</dbReference>
<comment type="caution">
    <text evidence="12">The sequence shown here is derived from an EMBL/GenBank/DDBJ whole genome shotgun (WGS) entry which is preliminary data.</text>
</comment>
<feature type="transmembrane region" description="Helical" evidence="10">
    <location>
        <begin position="390"/>
        <end position="411"/>
    </location>
</feature>
<comment type="similarity">
    <text evidence="2 10">Belongs to the ATG9 family.</text>
</comment>
<feature type="region of interest" description="Disordered" evidence="11">
    <location>
        <begin position="677"/>
        <end position="736"/>
    </location>
</feature>
<dbReference type="GO" id="GO:0006869">
    <property type="term" value="P:lipid transport"/>
    <property type="evidence" value="ECO:0007669"/>
    <property type="project" value="UniProtKB-KW"/>
</dbReference>
<dbReference type="EMBL" id="LUCH01002820">
    <property type="protein sequence ID" value="KAF5400930.1"/>
    <property type="molecule type" value="Genomic_DNA"/>
</dbReference>
<feature type="region of interest" description="Disordered" evidence="11">
    <location>
        <begin position="878"/>
        <end position="902"/>
    </location>
</feature>
<keyword evidence="7 10" id="KW-0072">Autophagy</keyword>
<evidence type="ECO:0000256" key="9">
    <source>
        <dbReference type="ARBA" id="ARBA00023136"/>
    </source>
</evidence>
<dbReference type="PANTHER" id="PTHR13038">
    <property type="entry name" value="APG9 AUTOPHAGY 9"/>
    <property type="match status" value="1"/>
</dbReference>
<dbReference type="GO" id="GO:0034497">
    <property type="term" value="P:protein localization to phagophore assembly site"/>
    <property type="evidence" value="ECO:0007669"/>
    <property type="project" value="TreeGrafter"/>
</dbReference>
<feature type="transmembrane region" description="Helical" evidence="10">
    <location>
        <begin position="59"/>
        <end position="81"/>
    </location>
</feature>
<name>A0A8J4WRD7_9TREM</name>
<keyword evidence="8 10" id="KW-0445">Lipid transport</keyword>